<accession>A0AAE1VQM5</accession>
<comment type="caution">
    <text evidence="3">The sequence shown here is derived from an EMBL/GenBank/DDBJ whole genome shotgun (WGS) entry which is preliminary data.</text>
</comment>
<organism evidence="3 4">
    <name type="scientific">Anisodus tanguticus</name>
    <dbReference type="NCBI Taxonomy" id="243964"/>
    <lineage>
        <taxon>Eukaryota</taxon>
        <taxon>Viridiplantae</taxon>
        <taxon>Streptophyta</taxon>
        <taxon>Embryophyta</taxon>
        <taxon>Tracheophyta</taxon>
        <taxon>Spermatophyta</taxon>
        <taxon>Magnoliopsida</taxon>
        <taxon>eudicotyledons</taxon>
        <taxon>Gunneridae</taxon>
        <taxon>Pentapetalae</taxon>
        <taxon>asterids</taxon>
        <taxon>lamiids</taxon>
        <taxon>Solanales</taxon>
        <taxon>Solanaceae</taxon>
        <taxon>Solanoideae</taxon>
        <taxon>Hyoscyameae</taxon>
        <taxon>Anisodus</taxon>
    </lineage>
</organism>
<dbReference type="InterPro" id="IPR050232">
    <property type="entry name" value="FBL13/AtMIF1-like"/>
</dbReference>
<dbReference type="Proteomes" id="UP001291623">
    <property type="component" value="Unassembled WGS sequence"/>
</dbReference>
<name>A0AAE1VQM5_9SOLA</name>
<dbReference type="AlphaFoldDB" id="A0AAE1VQM5"/>
<feature type="domain" description="F-box/LRR-repeat protein 15/At3g58940/PEG3-like LRR" evidence="2">
    <location>
        <begin position="3"/>
        <end position="49"/>
    </location>
</feature>
<evidence type="ECO:0000313" key="3">
    <source>
        <dbReference type="EMBL" id="KAK4368545.1"/>
    </source>
</evidence>
<dbReference type="Pfam" id="PF24758">
    <property type="entry name" value="LRR_At5g56370"/>
    <property type="match status" value="1"/>
</dbReference>
<gene>
    <name evidence="3" type="ORF">RND71_012337</name>
</gene>
<evidence type="ECO:0000259" key="2">
    <source>
        <dbReference type="Pfam" id="PF24758"/>
    </source>
</evidence>
<dbReference type="EMBL" id="JAVYJV010000006">
    <property type="protein sequence ID" value="KAK4368545.1"/>
    <property type="molecule type" value="Genomic_DNA"/>
</dbReference>
<dbReference type="PANTHER" id="PTHR31900:SF32">
    <property type="entry name" value="F-BOX_RNI_FBD-LIKE DOMAIN PROTEIN"/>
    <property type="match status" value="1"/>
</dbReference>
<sequence>MKSLTTLCLDNVMLMDQSMDYILSGCPKLEELMLWFCYGHVREVLLNSNLKTLELGVRWLGTRIHASCGTVEVLDITNVASIVEVFVNLDKSTISDLQLQIPSSSTGFCEMAPTRKLNLLKHCPCLKNLIIEITSYYESTSRCLTHHVKTVQVAGHVMEKQVIQFLEYLLGHSVVLKKMMIFAENEIYGPVSLMSDKAHEQMHQKPLPLLQCSSTEVNLSGVFA</sequence>
<keyword evidence="4" id="KW-1185">Reference proteome</keyword>
<evidence type="ECO:0008006" key="5">
    <source>
        <dbReference type="Google" id="ProtNLM"/>
    </source>
</evidence>
<proteinExistence type="predicted"/>
<feature type="domain" description="FBD" evidence="1">
    <location>
        <begin position="141"/>
        <end position="181"/>
    </location>
</feature>
<dbReference type="InterPro" id="IPR055411">
    <property type="entry name" value="LRR_FXL15/At3g58940/PEG3-like"/>
</dbReference>
<evidence type="ECO:0000259" key="1">
    <source>
        <dbReference type="Pfam" id="PF08387"/>
    </source>
</evidence>
<dbReference type="PANTHER" id="PTHR31900">
    <property type="entry name" value="F-BOX/RNI SUPERFAMILY PROTEIN-RELATED"/>
    <property type="match status" value="1"/>
</dbReference>
<reference evidence="3" key="1">
    <citation type="submission" date="2023-12" db="EMBL/GenBank/DDBJ databases">
        <title>Genome assembly of Anisodus tanguticus.</title>
        <authorList>
            <person name="Wang Y.-J."/>
        </authorList>
    </citation>
    <scope>NUCLEOTIDE SEQUENCE</scope>
    <source>
        <strain evidence="3">KB-2021</strain>
        <tissue evidence="3">Leaf</tissue>
    </source>
</reference>
<dbReference type="InterPro" id="IPR032675">
    <property type="entry name" value="LRR_dom_sf"/>
</dbReference>
<dbReference type="InterPro" id="IPR006566">
    <property type="entry name" value="FBD"/>
</dbReference>
<dbReference type="SUPFAM" id="SSF52047">
    <property type="entry name" value="RNI-like"/>
    <property type="match status" value="1"/>
</dbReference>
<dbReference type="Gene3D" id="3.80.10.10">
    <property type="entry name" value="Ribonuclease Inhibitor"/>
    <property type="match status" value="1"/>
</dbReference>
<protein>
    <recommendedName>
        <fullName evidence="5">FBD domain-containing protein</fullName>
    </recommendedName>
</protein>
<dbReference type="Pfam" id="PF08387">
    <property type="entry name" value="FBD"/>
    <property type="match status" value="1"/>
</dbReference>
<evidence type="ECO:0000313" key="4">
    <source>
        <dbReference type="Proteomes" id="UP001291623"/>
    </source>
</evidence>